<evidence type="ECO:0000256" key="1">
    <source>
        <dbReference type="ARBA" id="ARBA00000085"/>
    </source>
</evidence>
<dbReference type="InterPro" id="IPR004358">
    <property type="entry name" value="Sig_transdc_His_kin-like_C"/>
</dbReference>
<dbReference type="GO" id="GO:0016020">
    <property type="term" value="C:membrane"/>
    <property type="evidence" value="ECO:0007669"/>
    <property type="project" value="UniProtKB-SubCell"/>
</dbReference>
<dbReference type="SMART" id="SM00388">
    <property type="entry name" value="HisKA"/>
    <property type="match status" value="1"/>
</dbReference>
<feature type="coiled-coil region" evidence="8">
    <location>
        <begin position="261"/>
        <end position="288"/>
    </location>
</feature>
<gene>
    <name evidence="11" type="ORF">H8707_06575</name>
</gene>
<reference evidence="11" key="1">
    <citation type="submission" date="2020-08" db="EMBL/GenBank/DDBJ databases">
        <title>Genome public.</title>
        <authorList>
            <person name="Liu C."/>
            <person name="Sun Q."/>
        </authorList>
    </citation>
    <scope>NUCLEOTIDE SEQUENCE</scope>
    <source>
        <strain evidence="11">BX21</strain>
    </source>
</reference>
<dbReference type="Pfam" id="PF17159">
    <property type="entry name" value="MASE3"/>
    <property type="match status" value="1"/>
</dbReference>
<dbReference type="Gene3D" id="3.30.565.10">
    <property type="entry name" value="Histidine kinase-like ATPase, C-terminal domain"/>
    <property type="match status" value="1"/>
</dbReference>
<keyword evidence="6" id="KW-0418">Kinase</keyword>
<dbReference type="Gene3D" id="1.10.287.130">
    <property type="match status" value="1"/>
</dbReference>
<dbReference type="AlphaFoldDB" id="A0A926EWU4"/>
<dbReference type="PANTHER" id="PTHR43547:SF2">
    <property type="entry name" value="HYBRID SIGNAL TRANSDUCTION HISTIDINE KINASE C"/>
    <property type="match status" value="1"/>
</dbReference>
<feature type="transmembrane region" description="Helical" evidence="9">
    <location>
        <begin position="225"/>
        <end position="246"/>
    </location>
</feature>
<evidence type="ECO:0000256" key="7">
    <source>
        <dbReference type="ARBA" id="ARBA00023012"/>
    </source>
</evidence>
<feature type="transmembrane region" description="Helical" evidence="9">
    <location>
        <begin position="171"/>
        <end position="189"/>
    </location>
</feature>
<keyword evidence="12" id="KW-1185">Reference proteome</keyword>
<keyword evidence="9" id="KW-0472">Membrane</keyword>
<dbReference type="EMBL" id="JACRTG010000016">
    <property type="protein sequence ID" value="MBC8587899.1"/>
    <property type="molecule type" value="Genomic_DNA"/>
</dbReference>
<dbReference type="PROSITE" id="PS50109">
    <property type="entry name" value="HIS_KIN"/>
    <property type="match status" value="1"/>
</dbReference>
<feature type="transmembrane region" description="Helical" evidence="9">
    <location>
        <begin position="40"/>
        <end position="59"/>
    </location>
</feature>
<name>A0A926EWU4_9FIRM</name>
<dbReference type="CDD" id="cd00082">
    <property type="entry name" value="HisKA"/>
    <property type="match status" value="1"/>
</dbReference>
<protein>
    <recommendedName>
        <fullName evidence="3">histidine kinase</fullName>
        <ecNumber evidence="3">2.7.13.3</ecNumber>
    </recommendedName>
</protein>
<dbReference type="CDD" id="cd00075">
    <property type="entry name" value="HATPase"/>
    <property type="match status" value="1"/>
</dbReference>
<accession>A0A926EWU4</accession>
<comment type="caution">
    <text evidence="11">The sequence shown here is derived from an EMBL/GenBank/DDBJ whole genome shotgun (WGS) entry which is preliminary data.</text>
</comment>
<dbReference type="InterPro" id="IPR003594">
    <property type="entry name" value="HATPase_dom"/>
</dbReference>
<dbReference type="RefSeq" id="WP_262429346.1">
    <property type="nucleotide sequence ID" value="NZ_JACRTG010000016.1"/>
</dbReference>
<dbReference type="InterPro" id="IPR003661">
    <property type="entry name" value="HisK_dim/P_dom"/>
</dbReference>
<keyword evidence="7" id="KW-0902">Two-component regulatory system</keyword>
<feature type="transmembrane region" description="Helical" evidence="9">
    <location>
        <begin position="109"/>
        <end position="128"/>
    </location>
</feature>
<dbReference type="SUPFAM" id="SSF47384">
    <property type="entry name" value="Homodimeric domain of signal transducing histidine kinase"/>
    <property type="match status" value="1"/>
</dbReference>
<dbReference type="Pfam" id="PF00512">
    <property type="entry name" value="HisKA"/>
    <property type="match status" value="1"/>
</dbReference>
<evidence type="ECO:0000256" key="6">
    <source>
        <dbReference type="ARBA" id="ARBA00022777"/>
    </source>
</evidence>
<organism evidence="11 12">
    <name type="scientific">Paratissierella segnis</name>
    <dbReference type="NCBI Taxonomy" id="2763679"/>
    <lineage>
        <taxon>Bacteria</taxon>
        <taxon>Bacillati</taxon>
        <taxon>Bacillota</taxon>
        <taxon>Tissierellia</taxon>
        <taxon>Tissierellales</taxon>
        <taxon>Tissierellaceae</taxon>
        <taxon>Paratissierella</taxon>
    </lineage>
</organism>
<dbReference type="InterPro" id="IPR005467">
    <property type="entry name" value="His_kinase_dom"/>
</dbReference>
<dbReference type="PANTHER" id="PTHR43547">
    <property type="entry name" value="TWO-COMPONENT HISTIDINE KINASE"/>
    <property type="match status" value="1"/>
</dbReference>
<keyword evidence="9" id="KW-0812">Transmembrane</keyword>
<keyword evidence="4" id="KW-0597">Phosphoprotein</keyword>
<feature type="transmembrane region" description="Helical" evidence="9">
    <location>
        <begin position="71"/>
        <end position="89"/>
    </location>
</feature>
<feature type="transmembrane region" description="Helical" evidence="9">
    <location>
        <begin position="18"/>
        <end position="34"/>
    </location>
</feature>
<feature type="transmembrane region" description="Helical" evidence="9">
    <location>
        <begin position="137"/>
        <end position="155"/>
    </location>
</feature>
<dbReference type="GO" id="GO:0000155">
    <property type="term" value="F:phosphorelay sensor kinase activity"/>
    <property type="evidence" value="ECO:0007669"/>
    <property type="project" value="InterPro"/>
</dbReference>
<dbReference type="InterPro" id="IPR036097">
    <property type="entry name" value="HisK_dim/P_sf"/>
</dbReference>
<evidence type="ECO:0000256" key="2">
    <source>
        <dbReference type="ARBA" id="ARBA00004370"/>
    </source>
</evidence>
<dbReference type="SUPFAM" id="SSF55874">
    <property type="entry name" value="ATPase domain of HSP90 chaperone/DNA topoisomerase II/histidine kinase"/>
    <property type="match status" value="1"/>
</dbReference>
<comment type="subcellular location">
    <subcellularLocation>
        <location evidence="2">Membrane</location>
    </subcellularLocation>
</comment>
<evidence type="ECO:0000313" key="12">
    <source>
        <dbReference type="Proteomes" id="UP000601171"/>
    </source>
</evidence>
<evidence type="ECO:0000256" key="9">
    <source>
        <dbReference type="SAM" id="Phobius"/>
    </source>
</evidence>
<dbReference type="Pfam" id="PF02518">
    <property type="entry name" value="HATPase_c"/>
    <property type="match status" value="1"/>
</dbReference>
<dbReference type="SMART" id="SM00387">
    <property type="entry name" value="HATPase_c"/>
    <property type="match status" value="1"/>
</dbReference>
<sequence>MQNDSIINTRFNLYNKQLYLYVLYFIIFSIFIVLKKYSIIRIFIEILCIIFAFIISSMAINTYGINRDNQLMILGISLGFVGLFDILYISTCEGIELFDYKAINISTRFWIMARCMQNLSFVISFLPIKKKMKLRNIILFFSSISIVMLGFGFYFNDFSALLIREQYIKNFKIYNIIVICAIIFLNFYYALKLRKNHVNNLLRLGQTSFLFSQLFFINFILKDNIFNLIGYILKFVSYHFILLALVKINIKEPYNNLVDVNNMLIDRNRELETIIEKLKSENELMIKRKNGNQGAIVEKIKEYDELKDIFLSTVAHEFRTPLTVILGILQLIDNLKYEGNCLNCSTIKEYNSILKQNCYRLIRLTNNLVDVNKIDTGFFDIELKNQDIISIIENITLTVADFIKNKGITLIFDTEVEEKIMACDSYLMERVMLNLLSNSVKFIENGNKIEVIIKDNKDMIMISVKDDGIGIPKEMADIIFDRFRQVDTLFNRRSEGSGIGLALVKMIVEEHNGRIYLNTNVESGTEFIIELPISFVGECMDDNLYIPKKTNAERIAIEFADIYGLD</sequence>
<keyword evidence="5" id="KW-0808">Transferase</keyword>
<dbReference type="FunFam" id="3.30.565.10:FF:000006">
    <property type="entry name" value="Sensor histidine kinase WalK"/>
    <property type="match status" value="1"/>
</dbReference>
<proteinExistence type="predicted"/>
<evidence type="ECO:0000256" key="3">
    <source>
        <dbReference type="ARBA" id="ARBA00012438"/>
    </source>
</evidence>
<keyword evidence="9" id="KW-1133">Transmembrane helix</keyword>
<evidence type="ECO:0000256" key="5">
    <source>
        <dbReference type="ARBA" id="ARBA00022679"/>
    </source>
</evidence>
<evidence type="ECO:0000256" key="8">
    <source>
        <dbReference type="SAM" id="Coils"/>
    </source>
</evidence>
<dbReference type="Proteomes" id="UP000601171">
    <property type="component" value="Unassembled WGS sequence"/>
</dbReference>
<dbReference type="InterPro" id="IPR033425">
    <property type="entry name" value="MASE3"/>
</dbReference>
<evidence type="ECO:0000313" key="11">
    <source>
        <dbReference type="EMBL" id="MBC8587899.1"/>
    </source>
</evidence>
<evidence type="ECO:0000256" key="4">
    <source>
        <dbReference type="ARBA" id="ARBA00022553"/>
    </source>
</evidence>
<evidence type="ECO:0000259" key="10">
    <source>
        <dbReference type="PROSITE" id="PS50109"/>
    </source>
</evidence>
<dbReference type="EC" id="2.7.13.3" evidence="3"/>
<keyword evidence="8" id="KW-0175">Coiled coil</keyword>
<feature type="domain" description="Histidine kinase" evidence="10">
    <location>
        <begin position="313"/>
        <end position="535"/>
    </location>
</feature>
<dbReference type="InterPro" id="IPR036890">
    <property type="entry name" value="HATPase_C_sf"/>
</dbReference>
<comment type="catalytic activity">
    <reaction evidence="1">
        <text>ATP + protein L-histidine = ADP + protein N-phospho-L-histidine.</text>
        <dbReference type="EC" id="2.7.13.3"/>
    </reaction>
</comment>
<dbReference type="PRINTS" id="PR00344">
    <property type="entry name" value="BCTRLSENSOR"/>
</dbReference>